<dbReference type="EMBL" id="CM042011">
    <property type="protein sequence ID" value="KAI3764713.1"/>
    <property type="molecule type" value="Genomic_DNA"/>
</dbReference>
<accession>A0ACB9F1E3</accession>
<evidence type="ECO:0000313" key="1">
    <source>
        <dbReference type="EMBL" id="KAI3764713.1"/>
    </source>
</evidence>
<keyword evidence="2" id="KW-1185">Reference proteome</keyword>
<proteinExistence type="predicted"/>
<gene>
    <name evidence="1" type="ORF">L2E82_14726</name>
</gene>
<dbReference type="Proteomes" id="UP001055811">
    <property type="component" value="Linkage Group LG03"/>
</dbReference>
<protein>
    <submittedName>
        <fullName evidence="1">Uncharacterized protein</fullName>
    </submittedName>
</protein>
<reference evidence="2" key="1">
    <citation type="journal article" date="2022" name="Mol. Ecol. Resour.">
        <title>The genomes of chicory, endive, great burdock and yacon provide insights into Asteraceae palaeo-polyploidization history and plant inulin production.</title>
        <authorList>
            <person name="Fan W."/>
            <person name="Wang S."/>
            <person name="Wang H."/>
            <person name="Wang A."/>
            <person name="Jiang F."/>
            <person name="Liu H."/>
            <person name="Zhao H."/>
            <person name="Xu D."/>
            <person name="Zhang Y."/>
        </authorList>
    </citation>
    <scope>NUCLEOTIDE SEQUENCE [LARGE SCALE GENOMIC DNA]</scope>
    <source>
        <strain evidence="2">cv. Punajuju</strain>
    </source>
</reference>
<organism evidence="1 2">
    <name type="scientific">Cichorium intybus</name>
    <name type="common">Chicory</name>
    <dbReference type="NCBI Taxonomy" id="13427"/>
    <lineage>
        <taxon>Eukaryota</taxon>
        <taxon>Viridiplantae</taxon>
        <taxon>Streptophyta</taxon>
        <taxon>Embryophyta</taxon>
        <taxon>Tracheophyta</taxon>
        <taxon>Spermatophyta</taxon>
        <taxon>Magnoliopsida</taxon>
        <taxon>eudicotyledons</taxon>
        <taxon>Gunneridae</taxon>
        <taxon>Pentapetalae</taxon>
        <taxon>asterids</taxon>
        <taxon>campanulids</taxon>
        <taxon>Asterales</taxon>
        <taxon>Asteraceae</taxon>
        <taxon>Cichorioideae</taxon>
        <taxon>Cichorieae</taxon>
        <taxon>Cichoriinae</taxon>
        <taxon>Cichorium</taxon>
    </lineage>
</organism>
<reference evidence="1 2" key="2">
    <citation type="journal article" date="2022" name="Mol. Ecol. Resour.">
        <title>The genomes of chicory, endive, great burdock and yacon provide insights into Asteraceae paleo-polyploidization history and plant inulin production.</title>
        <authorList>
            <person name="Fan W."/>
            <person name="Wang S."/>
            <person name="Wang H."/>
            <person name="Wang A."/>
            <person name="Jiang F."/>
            <person name="Liu H."/>
            <person name="Zhao H."/>
            <person name="Xu D."/>
            <person name="Zhang Y."/>
        </authorList>
    </citation>
    <scope>NUCLEOTIDE SEQUENCE [LARGE SCALE GENOMIC DNA]</scope>
    <source>
        <strain evidence="2">cv. Punajuju</strain>
        <tissue evidence="1">Leaves</tissue>
    </source>
</reference>
<sequence>MIRIFQCNGQLNSLLCEIYMIIHGHFAIYTGLDLGLIPTIKMKSLIIVVFPNKVSLYSPPLPVSASSFVSTRARLNWKGIIKVFFLYSCILYMVWSNASFDF</sequence>
<comment type="caution">
    <text evidence="1">The sequence shown here is derived from an EMBL/GenBank/DDBJ whole genome shotgun (WGS) entry which is preliminary data.</text>
</comment>
<name>A0ACB9F1E3_CICIN</name>
<evidence type="ECO:0000313" key="2">
    <source>
        <dbReference type="Proteomes" id="UP001055811"/>
    </source>
</evidence>